<reference evidence="1 2" key="1">
    <citation type="journal article" date="2003" name="Proc. Natl. Acad. Sci. U.S.A.">
        <title>Complete genome sequence of Lactobacillus plantarum WCFS1.</title>
        <authorList>
            <person name="Kleerebezem M."/>
            <person name="Boekhorst J."/>
            <person name="van Kranenburg R."/>
            <person name="Molenaar D."/>
            <person name="Kuipers O.P."/>
            <person name="Leer R."/>
            <person name="Tarchini R."/>
            <person name="Peters S.A."/>
            <person name="Sandbrink H.M."/>
            <person name="Fiers M.W."/>
            <person name="Stiekema W."/>
            <person name="Lankhorst R.M."/>
            <person name="Bron P.A."/>
            <person name="Hoffer S.M."/>
            <person name="Groot M.N."/>
            <person name="Kerkhoven R."/>
            <person name="de Vries M."/>
            <person name="Ursing B."/>
            <person name="de Vos W.M."/>
            <person name="Siezen R.J."/>
        </authorList>
    </citation>
    <scope>NUCLEOTIDE SEQUENCE [LARGE SCALE GENOMIC DNA]</scope>
    <source>
        <strain evidence="2">ATCC BAA-793 / NCIMB 8826 / WCFS1</strain>
    </source>
</reference>
<dbReference type="AlphaFoldDB" id="F9ULP3"/>
<reference key="2">
    <citation type="submission" date="2011-06" db="EMBL/GenBank/DDBJ databases">
        <title>Complete resequencing and reannotation of the Lactobacillus plantarum WCFS1 genome.</title>
        <authorList>
            <person name="Siezen R.J."/>
            <person name="Francke C."/>
            <person name="Renckens B."/>
            <person name="Boekhorst J."/>
            <person name="Wels M."/>
            <person name="Kleerebezem M."/>
            <person name="van Hijum S.A.F.T."/>
        </authorList>
    </citation>
    <scope>NUCLEOTIDE SEQUENCE</scope>
    <source>
        <strain>WCFS1</strain>
    </source>
</reference>
<dbReference type="Proteomes" id="UP000000432">
    <property type="component" value="Chromosome"/>
</dbReference>
<proteinExistence type="predicted"/>
<dbReference type="RefSeq" id="WP_011101105.1">
    <property type="nucleotide sequence ID" value="NC_004567.2"/>
</dbReference>
<dbReference type="KEGG" id="lpl:lp_0654"/>
<sequence>MIKVYLKQPVYVERIDELGTGLIDKYEIYSLSGGMWHPHDEVGHSMLCSGHLEWGDWIATGANGSHWIIPNALYEQQYGELPVIPKAVADYMKDCKNPTNSAFHSTLYEAFDELFAASQDVEHWIEHNSDVFARAWLDGYQVEEDK</sequence>
<accession>F9ULP3</accession>
<gene>
    <name evidence="1" type="ordered locus">lp_0654</name>
</gene>
<dbReference type="Pfam" id="PF07852">
    <property type="entry name" value="DUF1642"/>
    <property type="match status" value="1"/>
</dbReference>
<evidence type="ECO:0000313" key="1">
    <source>
        <dbReference type="EMBL" id="CCC78132.1"/>
    </source>
</evidence>
<dbReference type="HOGENOM" id="CLU_1822907_0_0_9"/>
<dbReference type="InterPro" id="IPR012865">
    <property type="entry name" value="DUF1642"/>
</dbReference>
<organism evidence="1 2">
    <name type="scientific">Lactiplantibacillus plantarum (strain ATCC BAA-793 / NCIMB 8826 / WCFS1)</name>
    <name type="common">Lactobacillus plantarum</name>
    <dbReference type="NCBI Taxonomy" id="220668"/>
    <lineage>
        <taxon>Bacteria</taxon>
        <taxon>Bacillati</taxon>
        <taxon>Bacillota</taxon>
        <taxon>Bacilli</taxon>
        <taxon>Lactobacillales</taxon>
        <taxon>Lactobacillaceae</taxon>
        <taxon>Lactiplantibacillus</taxon>
    </lineage>
</organism>
<keyword evidence="2" id="KW-1185">Reference proteome</keyword>
<dbReference type="EnsemblBacteria" id="CCC78132">
    <property type="protein sequence ID" value="CCC78132"/>
    <property type="gene ID" value="lp_0654"/>
</dbReference>
<evidence type="ECO:0000313" key="2">
    <source>
        <dbReference type="Proteomes" id="UP000000432"/>
    </source>
</evidence>
<dbReference type="OrthoDB" id="121684at2"/>
<reference evidence="1 2" key="3">
    <citation type="journal article" date="2012" name="J. Bacteriol.">
        <title>Complete resequencing and reannotation of the Lactobacillus plantarum WCFS1 genome.</title>
        <authorList>
            <person name="Siezen R.J."/>
            <person name="Francke C."/>
            <person name="Renckens B."/>
            <person name="Boekhorst J."/>
            <person name="Wels M."/>
            <person name="Kleerebezem M."/>
            <person name="van Hijum S.A.F.T."/>
        </authorList>
    </citation>
    <scope>NUCLEOTIDE SEQUENCE [LARGE SCALE GENOMIC DNA]</scope>
    <source>
        <strain evidence="2">ATCC BAA-793 / NCIMB 8826 / WCFS1</strain>
    </source>
</reference>
<name>F9ULP3_LACPL</name>
<protein>
    <submittedName>
        <fullName evidence="1">Prophage P1 protein 31</fullName>
    </submittedName>
</protein>
<dbReference type="PATRIC" id="fig|220668.9.peg.547"/>
<dbReference type="EMBL" id="AL935263">
    <property type="protein sequence ID" value="CCC78132.1"/>
    <property type="molecule type" value="Genomic_DNA"/>
</dbReference>
<dbReference type="STRING" id="220668.lp_0654"/>